<dbReference type="GO" id="GO:0005829">
    <property type="term" value="C:cytosol"/>
    <property type="evidence" value="ECO:0007669"/>
    <property type="project" value="TreeGrafter"/>
</dbReference>
<keyword evidence="9" id="KW-1185">Reference proteome</keyword>
<dbReference type="STRING" id="1121321.SAMN04488530_10267"/>
<name>A0A1M5JYJ9_9FIRM</name>
<gene>
    <name evidence="6" type="primary">nusB</name>
    <name evidence="8" type="ORF">SAMN04488530_10267</name>
</gene>
<dbReference type="InterPro" id="IPR035926">
    <property type="entry name" value="NusB-like_sf"/>
</dbReference>
<evidence type="ECO:0000313" key="8">
    <source>
        <dbReference type="EMBL" id="SHG45626.1"/>
    </source>
</evidence>
<dbReference type="InterPro" id="IPR006027">
    <property type="entry name" value="NusB_RsmB_TIM44"/>
</dbReference>
<dbReference type="EMBL" id="FQWX01000002">
    <property type="protein sequence ID" value="SHG45626.1"/>
    <property type="molecule type" value="Genomic_DNA"/>
</dbReference>
<sequence length="169" mass="19603">MKNDKAKKVTTREFMMKLIYQVDINKEGMESLEGMIESFLEDNLEYIQARYQELRLQYSNNPNIKLDSLTLEDIVDKEYMKKISSYLKDNSEEVDGLIDKYAKNWSVSRMPRVDISILRLSLCEMLCLEDIPKRVSVNEAVELAKIYCDDKAPKFINGILGSVIDEIGE</sequence>
<reference evidence="9" key="1">
    <citation type="submission" date="2016-11" db="EMBL/GenBank/DDBJ databases">
        <authorList>
            <person name="Varghese N."/>
            <person name="Submissions S."/>
        </authorList>
    </citation>
    <scope>NUCLEOTIDE SEQUENCE [LARGE SCALE GENOMIC DNA]</scope>
    <source>
        <strain evidence="9">DSM 2635</strain>
    </source>
</reference>
<evidence type="ECO:0000259" key="7">
    <source>
        <dbReference type="Pfam" id="PF01029"/>
    </source>
</evidence>
<accession>A0A1M5JYJ9</accession>
<keyword evidence="3 6" id="KW-0694">RNA-binding</keyword>
<protein>
    <recommendedName>
        <fullName evidence="6">Transcription antitermination protein NusB</fullName>
    </recommendedName>
    <alternativeName>
        <fullName evidence="6">Antitermination factor NusB</fullName>
    </alternativeName>
</protein>
<dbReference type="Proteomes" id="UP000243255">
    <property type="component" value="Unassembled WGS sequence"/>
</dbReference>
<dbReference type="GO" id="GO:0006353">
    <property type="term" value="P:DNA-templated transcription termination"/>
    <property type="evidence" value="ECO:0007669"/>
    <property type="project" value="UniProtKB-UniRule"/>
</dbReference>
<evidence type="ECO:0000256" key="1">
    <source>
        <dbReference type="ARBA" id="ARBA00005952"/>
    </source>
</evidence>
<dbReference type="RefSeq" id="WP_073123466.1">
    <property type="nucleotide sequence ID" value="NZ_BAABCH010000028.1"/>
</dbReference>
<dbReference type="Pfam" id="PF01029">
    <property type="entry name" value="NusB"/>
    <property type="match status" value="1"/>
</dbReference>
<dbReference type="PANTHER" id="PTHR11078">
    <property type="entry name" value="N UTILIZATION SUBSTANCE PROTEIN B-RELATED"/>
    <property type="match status" value="1"/>
</dbReference>
<keyword evidence="5 6" id="KW-0804">Transcription</keyword>
<dbReference type="GO" id="GO:0031564">
    <property type="term" value="P:transcription antitermination"/>
    <property type="evidence" value="ECO:0007669"/>
    <property type="project" value="UniProtKB-KW"/>
</dbReference>
<dbReference type="SUPFAM" id="SSF48013">
    <property type="entry name" value="NusB-like"/>
    <property type="match status" value="1"/>
</dbReference>
<keyword evidence="2 6" id="KW-0889">Transcription antitermination</keyword>
<dbReference type="HAMAP" id="MF_00073">
    <property type="entry name" value="NusB"/>
    <property type="match status" value="1"/>
</dbReference>
<evidence type="ECO:0000256" key="4">
    <source>
        <dbReference type="ARBA" id="ARBA00023015"/>
    </source>
</evidence>
<evidence type="ECO:0000256" key="3">
    <source>
        <dbReference type="ARBA" id="ARBA00022884"/>
    </source>
</evidence>
<dbReference type="InterPro" id="IPR011605">
    <property type="entry name" value="NusB_fam"/>
</dbReference>
<evidence type="ECO:0000256" key="5">
    <source>
        <dbReference type="ARBA" id="ARBA00023163"/>
    </source>
</evidence>
<dbReference type="GO" id="GO:0003723">
    <property type="term" value="F:RNA binding"/>
    <property type="evidence" value="ECO:0007669"/>
    <property type="project" value="UniProtKB-UniRule"/>
</dbReference>
<evidence type="ECO:0000256" key="2">
    <source>
        <dbReference type="ARBA" id="ARBA00022814"/>
    </source>
</evidence>
<evidence type="ECO:0000313" key="9">
    <source>
        <dbReference type="Proteomes" id="UP000243255"/>
    </source>
</evidence>
<comment type="function">
    <text evidence="6">Involved in transcription antitermination. Required for transcription of ribosomal RNA (rRNA) genes. Binds specifically to the boxA antiterminator sequence of the ribosomal RNA (rrn) operons.</text>
</comment>
<proteinExistence type="inferred from homology"/>
<feature type="domain" description="NusB/RsmB/TIM44" evidence="7">
    <location>
        <begin position="11"/>
        <end position="164"/>
    </location>
</feature>
<dbReference type="OrthoDB" id="9811381at2"/>
<dbReference type="AlphaFoldDB" id="A0A1M5JYJ9"/>
<keyword evidence="4 6" id="KW-0805">Transcription regulation</keyword>
<organism evidence="8 9">
    <name type="scientific">Asaccharospora irregularis DSM 2635</name>
    <dbReference type="NCBI Taxonomy" id="1121321"/>
    <lineage>
        <taxon>Bacteria</taxon>
        <taxon>Bacillati</taxon>
        <taxon>Bacillota</taxon>
        <taxon>Clostridia</taxon>
        <taxon>Peptostreptococcales</taxon>
        <taxon>Peptostreptococcaceae</taxon>
        <taxon>Asaccharospora</taxon>
    </lineage>
</organism>
<dbReference type="Gene3D" id="1.10.940.10">
    <property type="entry name" value="NusB-like"/>
    <property type="match status" value="1"/>
</dbReference>
<comment type="similarity">
    <text evidence="1 6">Belongs to the NusB family.</text>
</comment>
<dbReference type="NCBIfam" id="TIGR01951">
    <property type="entry name" value="nusB"/>
    <property type="match status" value="1"/>
</dbReference>
<evidence type="ECO:0000256" key="6">
    <source>
        <dbReference type="HAMAP-Rule" id="MF_00073"/>
    </source>
</evidence>
<dbReference type="PANTHER" id="PTHR11078:SF3">
    <property type="entry name" value="ANTITERMINATION NUSB DOMAIN-CONTAINING PROTEIN"/>
    <property type="match status" value="1"/>
</dbReference>